<evidence type="ECO:0000313" key="2">
    <source>
        <dbReference type="EMBL" id="MDQ0204145.1"/>
    </source>
</evidence>
<comment type="caution">
    <text evidence="2">The sequence shown here is derived from an EMBL/GenBank/DDBJ whole genome shotgun (WGS) entry which is preliminary data.</text>
</comment>
<evidence type="ECO:0000313" key="3">
    <source>
        <dbReference type="Proteomes" id="UP001239167"/>
    </source>
</evidence>
<keyword evidence="1" id="KW-0812">Transmembrane</keyword>
<name>A0ABT9Y8H8_9FIRM</name>
<organism evidence="2 3">
    <name type="scientific">Pectinatus haikarae</name>
    <dbReference type="NCBI Taxonomy" id="349096"/>
    <lineage>
        <taxon>Bacteria</taxon>
        <taxon>Bacillati</taxon>
        <taxon>Bacillota</taxon>
        <taxon>Negativicutes</taxon>
        <taxon>Selenomonadales</taxon>
        <taxon>Selenomonadaceae</taxon>
        <taxon>Pectinatus</taxon>
    </lineage>
</organism>
<gene>
    <name evidence="2" type="ORF">J2S01_001870</name>
</gene>
<dbReference type="Proteomes" id="UP001239167">
    <property type="component" value="Unassembled WGS sequence"/>
</dbReference>
<reference evidence="2 3" key="1">
    <citation type="submission" date="2023-07" db="EMBL/GenBank/DDBJ databases">
        <title>Genomic Encyclopedia of Type Strains, Phase IV (KMG-IV): sequencing the most valuable type-strain genomes for metagenomic binning, comparative biology and taxonomic classification.</title>
        <authorList>
            <person name="Goeker M."/>
        </authorList>
    </citation>
    <scope>NUCLEOTIDE SEQUENCE [LARGE SCALE GENOMIC DNA]</scope>
    <source>
        <strain evidence="2 3">DSM 16980</strain>
    </source>
</reference>
<keyword evidence="3" id="KW-1185">Reference proteome</keyword>
<feature type="transmembrane region" description="Helical" evidence="1">
    <location>
        <begin position="35"/>
        <end position="53"/>
    </location>
</feature>
<protein>
    <submittedName>
        <fullName evidence="2">Uncharacterized protein</fullName>
    </submittedName>
</protein>
<accession>A0ABT9Y8H8</accession>
<keyword evidence="1" id="KW-0472">Membrane</keyword>
<keyword evidence="1" id="KW-1133">Transmembrane helix</keyword>
<dbReference type="EMBL" id="JAUSUE010000013">
    <property type="protein sequence ID" value="MDQ0204145.1"/>
    <property type="molecule type" value="Genomic_DNA"/>
</dbReference>
<proteinExistence type="predicted"/>
<evidence type="ECO:0000256" key="1">
    <source>
        <dbReference type="SAM" id="Phobius"/>
    </source>
</evidence>
<sequence length="70" mass="8405">MSLITNKNSYILQNVFWDNDTTLISKTENYIVNNILIYMDIMSNIFTINLIFLKKLYNLWFYVDDKGDKL</sequence>